<name>A0A7C4TVC7_9BACT</name>
<protein>
    <submittedName>
        <fullName evidence="1">Uncharacterized protein</fullName>
    </submittedName>
</protein>
<proteinExistence type="predicted"/>
<organism evidence="1">
    <name type="scientific">Caldisericum exile</name>
    <dbReference type="NCBI Taxonomy" id="693075"/>
    <lineage>
        <taxon>Bacteria</taxon>
        <taxon>Pseudomonadati</taxon>
        <taxon>Caldisericota/Cryosericota group</taxon>
        <taxon>Caldisericota</taxon>
        <taxon>Caldisericia</taxon>
        <taxon>Caldisericales</taxon>
        <taxon>Caldisericaceae</taxon>
        <taxon>Caldisericum</taxon>
    </lineage>
</organism>
<comment type="caution">
    <text evidence="1">The sequence shown here is derived from an EMBL/GenBank/DDBJ whole genome shotgun (WGS) entry which is preliminary data.</text>
</comment>
<sequence length="217" mass="25261">MSPTLLMIFIVVAGVMSLQFYKGRKLNALLMINYIRGFEEALQPKDKDYIYLGGSVGFKARYLLQNKSAKEMQLTLTLLPRQSLLWFPVSFITRGGDRLYIVLSPKFKVQRDAHIVRKFYHRFGAGIKEKDLSKEDMKIGNSHFVAYFKNKEDAMNLKSLVEETFPPERVGHIAVNRENNTLYCIIKPDPNFTSKEIKKLIDNFPQAFEDWTYFNED</sequence>
<dbReference type="EMBL" id="DTHV01000051">
    <property type="protein sequence ID" value="HGW60132.1"/>
    <property type="molecule type" value="Genomic_DNA"/>
</dbReference>
<dbReference type="AlphaFoldDB" id="A0A7C4TVC7"/>
<accession>A0A7C4TVC7</accession>
<reference evidence="1" key="1">
    <citation type="journal article" date="2020" name="mSystems">
        <title>Genome- and Community-Level Interaction Insights into Carbon Utilization and Element Cycling Functions of Hydrothermarchaeota in Hydrothermal Sediment.</title>
        <authorList>
            <person name="Zhou Z."/>
            <person name="Liu Y."/>
            <person name="Xu W."/>
            <person name="Pan J."/>
            <person name="Luo Z.H."/>
            <person name="Li M."/>
        </authorList>
    </citation>
    <scope>NUCLEOTIDE SEQUENCE [LARGE SCALE GENOMIC DNA]</scope>
    <source>
        <strain evidence="1">SpSt-794</strain>
    </source>
</reference>
<gene>
    <name evidence="1" type="ORF">ENV82_01640</name>
</gene>
<evidence type="ECO:0000313" key="1">
    <source>
        <dbReference type="EMBL" id="HGW60132.1"/>
    </source>
</evidence>